<name>A0A9N7CI13_9PROT</name>
<gene>
    <name evidence="1" type="ORF">B0W47_11335</name>
</gene>
<organism evidence="1 2">
    <name type="scientific">Komagataeibacter nataicola</name>
    <dbReference type="NCBI Taxonomy" id="265960"/>
    <lineage>
        <taxon>Bacteria</taxon>
        <taxon>Pseudomonadati</taxon>
        <taxon>Pseudomonadota</taxon>
        <taxon>Alphaproteobacteria</taxon>
        <taxon>Acetobacterales</taxon>
        <taxon>Acetobacteraceae</taxon>
        <taxon>Komagataeibacter</taxon>
    </lineage>
</organism>
<dbReference type="InterPro" id="IPR019289">
    <property type="entry name" value="Phage_tail_E/E"/>
</dbReference>
<accession>A0A9N7CI13</accession>
<sequence>MTQHHHRQPTDEEVLAAIIPVRDEMVGEDDGEKVLIIDLEPPLEVRKAGTFTELSLHEPNVYQTLCAAQAMGRQMTPESVYNSQIGLVARISGMPEVAVIELPTTVLDRAVMFVTDFEERNRRKPDELPDTSPSLTLIFEDPIEATGRTFSDMELREPTVRERRIMKAAEAKGTPAAFLEAEIAMLEAVSEWPKAAILKMPISKFAQGADYLTGFFYSGPANGNV</sequence>
<dbReference type="AlphaFoldDB" id="A0A9N7CI13"/>
<reference evidence="2" key="1">
    <citation type="submission" date="2017-02" db="EMBL/GenBank/DDBJ databases">
        <title>zhang.</title>
        <authorList>
            <person name="Zhang H."/>
        </authorList>
    </citation>
    <scope>NUCLEOTIDE SEQUENCE [LARGE SCALE GENOMIC DNA]</scope>
    <source>
        <strain evidence="2">RZS01</strain>
    </source>
</reference>
<dbReference type="Proteomes" id="UP000189683">
    <property type="component" value="Chromosome"/>
</dbReference>
<evidence type="ECO:0000313" key="1">
    <source>
        <dbReference type="EMBL" id="AQU87965.1"/>
    </source>
</evidence>
<protein>
    <recommendedName>
        <fullName evidence="3">Phage tail assembly protein</fullName>
    </recommendedName>
</protein>
<proteinExistence type="predicted"/>
<dbReference type="Pfam" id="PF10109">
    <property type="entry name" value="Phage_TAC_7"/>
    <property type="match status" value="1"/>
</dbReference>
<dbReference type="RefSeq" id="WP_249034010.1">
    <property type="nucleotide sequence ID" value="NZ_CP134885.1"/>
</dbReference>
<dbReference type="EMBL" id="CP019875">
    <property type="protein sequence ID" value="AQU87965.1"/>
    <property type="molecule type" value="Genomic_DNA"/>
</dbReference>
<dbReference type="KEGG" id="kna:B0W47_11335"/>
<evidence type="ECO:0008006" key="3">
    <source>
        <dbReference type="Google" id="ProtNLM"/>
    </source>
</evidence>
<evidence type="ECO:0000313" key="2">
    <source>
        <dbReference type="Proteomes" id="UP000189683"/>
    </source>
</evidence>